<reference evidence="3 4" key="1">
    <citation type="submission" date="2024-02" db="EMBL/GenBank/DDBJ databases">
        <authorList>
            <person name="Chen Y."/>
            <person name="Shah S."/>
            <person name="Dougan E. K."/>
            <person name="Thang M."/>
            <person name="Chan C."/>
        </authorList>
    </citation>
    <scope>NUCLEOTIDE SEQUENCE [LARGE SCALE GENOMIC DNA]</scope>
</reference>
<dbReference type="Proteomes" id="UP001642464">
    <property type="component" value="Unassembled WGS sequence"/>
</dbReference>
<dbReference type="InterPro" id="IPR013132">
    <property type="entry name" value="PseI/NeuA/B-like_N"/>
</dbReference>
<proteinExistence type="predicted"/>
<feature type="domain" description="PseI/NeuA/B-like" evidence="2">
    <location>
        <begin position="290"/>
        <end position="479"/>
    </location>
</feature>
<feature type="compositionally biased region" description="Polar residues" evidence="1">
    <location>
        <begin position="1"/>
        <end position="10"/>
    </location>
</feature>
<evidence type="ECO:0000313" key="3">
    <source>
        <dbReference type="EMBL" id="CAK9013959.1"/>
    </source>
</evidence>
<sequence>MSILMSSLSTLAEGPSGCRSEIRPRMLSQPDHSPDSHQREAEGFGKRAARSSHSEPYTKVHGNATVQERPFHRTWSLHKRQLPMVMHPHPKPWSHSSCPGKKETAEGENVFHRVWLTDVGKRGRWNRHKKKEFYEKQDQEMQSKLPHDLKFCCTDTHYKYWTHLLEGGVKAGGQEKLDYGYRGPSSTKQHFYLGKFENVKHYQRILRTGYFDPVTKQLRELQLDDRDEFDNRLHDDMINHNEEELRWAKCGSFDLYRPKHTELLTLAKEAGATVGKLQKRHPKELLTEDLEDHKELQAHCQSIGLEYSSSVWDITSAKEIISLNPTLIKVGSPSNLHWEMQELLRDTYQGEVHISTGMTSREDVDKIIEFWERGKGDAKNRVVLYACTSAYPVQFKDVCLLEIARLKEQYEDRVKAIGFSGHHLGIAIDIAAYVLGATWIERHFTKDRTWKGTDHAASLEFPGLSKLIRDLRATTVSLSYKDGILDVEKEQEAKLKWGFYNARPKEAAKDATAKDAEAEC</sequence>
<dbReference type="PANTHER" id="PTHR42966">
    <property type="entry name" value="N-ACETYLNEURAMINATE SYNTHASE"/>
    <property type="match status" value="1"/>
</dbReference>
<feature type="region of interest" description="Disordered" evidence="1">
    <location>
        <begin position="1"/>
        <end position="70"/>
    </location>
</feature>
<name>A0ABP0JIK5_9DINO</name>
<dbReference type="InterPro" id="IPR013785">
    <property type="entry name" value="Aldolase_TIM"/>
</dbReference>
<protein>
    <submittedName>
        <fullName evidence="3">Sialic acid synthase (N-acetylneuraminate synthase) (N-acetylneuraminate-9-phosphate synthase)</fullName>
    </submittedName>
</protein>
<dbReference type="EMBL" id="CAXAMM010007358">
    <property type="protein sequence ID" value="CAK9013959.1"/>
    <property type="molecule type" value="Genomic_DNA"/>
</dbReference>
<evidence type="ECO:0000313" key="4">
    <source>
        <dbReference type="Proteomes" id="UP001642464"/>
    </source>
</evidence>
<dbReference type="SUPFAM" id="SSF51569">
    <property type="entry name" value="Aldolase"/>
    <property type="match status" value="1"/>
</dbReference>
<comment type="caution">
    <text evidence="3">The sequence shown here is derived from an EMBL/GenBank/DDBJ whole genome shotgun (WGS) entry which is preliminary data.</text>
</comment>
<dbReference type="Gene3D" id="3.20.20.70">
    <property type="entry name" value="Aldolase class I"/>
    <property type="match status" value="1"/>
</dbReference>
<accession>A0ABP0JIK5</accession>
<gene>
    <name evidence="3" type="ORF">SCF082_LOCUS12150</name>
</gene>
<evidence type="ECO:0000259" key="2">
    <source>
        <dbReference type="Pfam" id="PF03102"/>
    </source>
</evidence>
<keyword evidence="4" id="KW-1185">Reference proteome</keyword>
<dbReference type="PANTHER" id="PTHR42966:SF1">
    <property type="entry name" value="SIALIC ACID SYNTHASE"/>
    <property type="match status" value="1"/>
</dbReference>
<dbReference type="Pfam" id="PF03102">
    <property type="entry name" value="NeuB"/>
    <property type="match status" value="1"/>
</dbReference>
<feature type="compositionally biased region" description="Basic and acidic residues" evidence="1">
    <location>
        <begin position="32"/>
        <end position="45"/>
    </location>
</feature>
<dbReference type="InterPro" id="IPR051690">
    <property type="entry name" value="PseI-like"/>
</dbReference>
<organism evidence="3 4">
    <name type="scientific">Durusdinium trenchii</name>
    <dbReference type="NCBI Taxonomy" id="1381693"/>
    <lineage>
        <taxon>Eukaryota</taxon>
        <taxon>Sar</taxon>
        <taxon>Alveolata</taxon>
        <taxon>Dinophyceae</taxon>
        <taxon>Suessiales</taxon>
        <taxon>Symbiodiniaceae</taxon>
        <taxon>Durusdinium</taxon>
    </lineage>
</organism>
<evidence type="ECO:0000256" key="1">
    <source>
        <dbReference type="SAM" id="MobiDB-lite"/>
    </source>
</evidence>